<accession>A0A1C3L336</accession>
<gene>
    <name evidence="2" type="primary">PmlGA01_140039600</name>
    <name evidence="2" type="ORF">PMLGA01_140039600</name>
</gene>
<dbReference type="SUPFAM" id="SSF49599">
    <property type="entry name" value="TRAF domain-like"/>
    <property type="match status" value="1"/>
</dbReference>
<dbReference type="VEuPathDB" id="PlasmoDB:PmUG01_14056100"/>
<evidence type="ECO:0000313" key="2">
    <source>
        <dbReference type="EMBL" id="SBT80897.1"/>
    </source>
</evidence>
<protein>
    <submittedName>
        <fullName evidence="2">Uncharacterized protein</fullName>
    </submittedName>
</protein>
<feature type="compositionally biased region" description="Basic and acidic residues" evidence="1">
    <location>
        <begin position="337"/>
        <end position="350"/>
    </location>
</feature>
<evidence type="ECO:0000313" key="3">
    <source>
        <dbReference type="Proteomes" id="UP000219799"/>
    </source>
</evidence>
<sequence>MLSIFSFLNVIIIAYLFLKNNLCIRNSKSQSKRKSKSVFPVYTTILKDRRGNKISNVKSAHIKIIGFTQNIKGKSFQKGEKRFLIEGKKIYSDREKKKKWKKLFAEGNFFNPKQFKNLFPDEANKKGKTNYNENCLNLEEVENLKEICPSLYEQLEDYHKSEGLEELKEEEIPTEKREVKEYVLMEHKTKEEEEEEVSNTKNISVYEGLPLLMIDGKDFQGFPDSRKIKIKPEISTQFSNLDYDKCIKSNSEKKYMDDSQKGLSENVNNAQMGKGEKGENGQNGENAIKNVRNTADEKGMLNEFEREVQLVLGKEDRSTSNIPKGTPNCSTTGSTDCRTDTHSDDTKEKSLTKEERIAKYKKFGKHHHMDSALGDVLYDRDYPGYIYLNHGENLKELDEKSEFDSEFPSYINPSNIHLRTGRKREVQKIRDSGIKQKRRWGCSKIENDIKRGNWRYYDDMVKDLLDSTDQEKLEENYYSNNYYQRTHNNTGFGSLDKVQNNYFDVQFIGSAETYPANISVGMNFIWPINFIPLLCKQYTKRSGQPIKSEIFNLGGFDSLQLWFYPDGMNNSIDGYCALKLVMKPGSYLPVKIFFFAFSEYNYIHTNSFYKESADYITSSLNLCKCLLKTKVNLKRIENNKDYVILGPAGNIYIGVGIFDDNYDFEEDFKKFYSLNNKYKNKKKVNHKFEYKYDWDEGVHIFDNWLKKQTAITDDKNELLPVYYTHSELYENYKYQYIPEKNPLKFLNRKKDKHAWNRHPF</sequence>
<organism evidence="2 3">
    <name type="scientific">Plasmodium malariae</name>
    <dbReference type="NCBI Taxonomy" id="5858"/>
    <lineage>
        <taxon>Eukaryota</taxon>
        <taxon>Sar</taxon>
        <taxon>Alveolata</taxon>
        <taxon>Apicomplexa</taxon>
        <taxon>Aconoidasida</taxon>
        <taxon>Haemosporida</taxon>
        <taxon>Plasmodiidae</taxon>
        <taxon>Plasmodium</taxon>
        <taxon>Plasmodium (Plasmodium)</taxon>
    </lineage>
</organism>
<feature type="compositionally biased region" description="Polar residues" evidence="1">
    <location>
        <begin position="319"/>
        <end position="336"/>
    </location>
</feature>
<name>A0A1C3L336_PLAMA</name>
<feature type="region of interest" description="Disordered" evidence="1">
    <location>
        <begin position="314"/>
        <end position="350"/>
    </location>
</feature>
<reference evidence="2 3" key="1">
    <citation type="submission" date="2016-06" db="EMBL/GenBank/DDBJ databases">
        <authorList>
            <consortium name="Pathogen Informatics"/>
        </authorList>
    </citation>
    <scope>NUCLEOTIDE SEQUENCE [LARGE SCALE GENOMIC DNA]</scope>
    <source>
        <strain evidence="2">PmlGA01</strain>
    </source>
</reference>
<evidence type="ECO:0000256" key="1">
    <source>
        <dbReference type="SAM" id="MobiDB-lite"/>
    </source>
</evidence>
<proteinExistence type="predicted"/>
<dbReference type="AlphaFoldDB" id="A0A1C3L336"/>
<dbReference type="EMBL" id="LT594502">
    <property type="protein sequence ID" value="SBT80897.1"/>
    <property type="molecule type" value="Genomic_DNA"/>
</dbReference>
<dbReference type="Proteomes" id="UP000219799">
    <property type="component" value="Chromosome 14"/>
</dbReference>
<feature type="region of interest" description="Disordered" evidence="1">
    <location>
        <begin position="265"/>
        <end position="285"/>
    </location>
</feature>